<reference evidence="2" key="2">
    <citation type="submission" date="2020-09" db="EMBL/GenBank/DDBJ databases">
        <authorList>
            <person name="Sun Q."/>
            <person name="Ohkuma M."/>
        </authorList>
    </citation>
    <scope>NUCLEOTIDE SEQUENCE</scope>
    <source>
        <strain evidence="2">JCM 3086</strain>
    </source>
</reference>
<evidence type="ECO:0000313" key="3">
    <source>
        <dbReference type="Proteomes" id="UP000657574"/>
    </source>
</evidence>
<keyword evidence="3" id="KW-1185">Reference proteome</keyword>
<dbReference type="AlphaFoldDB" id="A0A917PC31"/>
<dbReference type="EMBL" id="BMQA01000120">
    <property type="protein sequence ID" value="GGJ70371.1"/>
    <property type="molecule type" value="Genomic_DNA"/>
</dbReference>
<evidence type="ECO:0000256" key="1">
    <source>
        <dbReference type="SAM" id="MobiDB-lite"/>
    </source>
</evidence>
<proteinExistence type="predicted"/>
<gene>
    <name evidence="2" type="ORF">GCM10010121_096280</name>
</gene>
<reference evidence="2" key="1">
    <citation type="journal article" date="2014" name="Int. J. Syst. Evol. Microbiol.">
        <title>Complete genome sequence of Corynebacterium casei LMG S-19264T (=DSM 44701T), isolated from a smear-ripened cheese.</title>
        <authorList>
            <consortium name="US DOE Joint Genome Institute (JGI-PGF)"/>
            <person name="Walter F."/>
            <person name="Albersmeier A."/>
            <person name="Kalinowski J."/>
            <person name="Ruckert C."/>
        </authorList>
    </citation>
    <scope>NUCLEOTIDE SEQUENCE</scope>
    <source>
        <strain evidence="2">JCM 3086</strain>
    </source>
</reference>
<dbReference type="Proteomes" id="UP000657574">
    <property type="component" value="Unassembled WGS sequence"/>
</dbReference>
<evidence type="ECO:0000313" key="2">
    <source>
        <dbReference type="EMBL" id="GGJ70371.1"/>
    </source>
</evidence>
<accession>A0A917PC31</accession>
<feature type="region of interest" description="Disordered" evidence="1">
    <location>
        <begin position="1"/>
        <end position="25"/>
    </location>
</feature>
<comment type="caution">
    <text evidence="2">The sequence shown here is derived from an EMBL/GenBank/DDBJ whole genome shotgun (WGS) entry which is preliminary data.</text>
</comment>
<name>A0A917PC31_9ACTN</name>
<sequence>MTVISALSDRGLSDAPGTMPGMSPTAELTQKTLTERGFRGFVPFRELPDSNVPTGHGIYVVIRTDTSPPSFLPTSPAGHLKGRDPSVTADNLGDAWVDGATVVYIGKAAGQDGLNQRLADYRRHGTGLLAGHWGGRYIWQLVDSDALLVAWRPMTEDDAGEAEQDLIDEFKELHGGALPFANLRNNARKAPETDTNID</sequence>
<organism evidence="2 3">
    <name type="scientific">Streptomyces brasiliensis</name>
    <dbReference type="NCBI Taxonomy" id="1954"/>
    <lineage>
        <taxon>Bacteria</taxon>
        <taxon>Bacillati</taxon>
        <taxon>Actinomycetota</taxon>
        <taxon>Actinomycetes</taxon>
        <taxon>Kitasatosporales</taxon>
        <taxon>Streptomycetaceae</taxon>
        <taxon>Streptomyces</taxon>
    </lineage>
</organism>
<protein>
    <submittedName>
        <fullName evidence="2">Uncharacterized protein</fullName>
    </submittedName>
</protein>